<feature type="chain" id="PRO_5009533796" description="Fibronectin type-III domain-containing protein" evidence="1">
    <location>
        <begin position="27"/>
        <end position="755"/>
    </location>
</feature>
<evidence type="ECO:0000259" key="3">
    <source>
        <dbReference type="PROSITE" id="PS51352"/>
    </source>
</evidence>
<dbReference type="Pfam" id="PF00578">
    <property type="entry name" value="AhpC-TSA"/>
    <property type="match status" value="1"/>
</dbReference>
<feature type="domain" description="Thioredoxin" evidence="3">
    <location>
        <begin position="619"/>
        <end position="754"/>
    </location>
</feature>
<dbReference type="InterPro" id="IPR013766">
    <property type="entry name" value="Thioredoxin_domain"/>
</dbReference>
<evidence type="ECO:0008006" key="6">
    <source>
        <dbReference type="Google" id="ProtNLM"/>
    </source>
</evidence>
<dbReference type="InterPro" id="IPR014756">
    <property type="entry name" value="Ig_E-set"/>
</dbReference>
<evidence type="ECO:0000313" key="5">
    <source>
        <dbReference type="Proteomes" id="UP000179221"/>
    </source>
</evidence>
<dbReference type="AlphaFoldDB" id="A0A1F7YG12"/>
<dbReference type="InterPro" id="IPR050553">
    <property type="entry name" value="Thioredoxin_ResA/DsbE_sf"/>
</dbReference>
<feature type="domain" description="Fibronectin type-III" evidence="2">
    <location>
        <begin position="155"/>
        <end position="249"/>
    </location>
</feature>
<feature type="signal peptide" evidence="1">
    <location>
        <begin position="1"/>
        <end position="26"/>
    </location>
</feature>
<dbReference type="InterPro" id="IPR000866">
    <property type="entry name" value="AhpC/TSA"/>
</dbReference>
<dbReference type="Pfam" id="PF16656">
    <property type="entry name" value="Pur_ac_phosph_N"/>
    <property type="match status" value="1"/>
</dbReference>
<dbReference type="SUPFAM" id="SSF52833">
    <property type="entry name" value="Thioredoxin-like"/>
    <property type="match status" value="1"/>
</dbReference>
<organism evidence="4 5">
    <name type="scientific">Candidatus Woesebacteria bacterium RIFCSPHIGHO2_01_FULL_40_22</name>
    <dbReference type="NCBI Taxonomy" id="1802499"/>
    <lineage>
        <taxon>Bacteria</taxon>
        <taxon>Candidatus Woeseibacteriota</taxon>
    </lineage>
</organism>
<protein>
    <recommendedName>
        <fullName evidence="6">Fibronectin type-III domain-containing protein</fullName>
    </recommendedName>
</protein>
<reference evidence="4 5" key="1">
    <citation type="journal article" date="2016" name="Nat. Commun.">
        <title>Thousands of microbial genomes shed light on interconnected biogeochemical processes in an aquifer system.</title>
        <authorList>
            <person name="Anantharaman K."/>
            <person name="Brown C.T."/>
            <person name="Hug L.A."/>
            <person name="Sharon I."/>
            <person name="Castelle C.J."/>
            <person name="Probst A.J."/>
            <person name="Thomas B.C."/>
            <person name="Singh A."/>
            <person name="Wilkins M.J."/>
            <person name="Karaoz U."/>
            <person name="Brodie E.L."/>
            <person name="Williams K.H."/>
            <person name="Hubbard S.S."/>
            <person name="Banfield J.F."/>
        </authorList>
    </citation>
    <scope>NUCLEOTIDE SEQUENCE [LARGE SCALE GENOMIC DNA]</scope>
</reference>
<gene>
    <name evidence="4" type="ORF">A2628_03720</name>
</gene>
<dbReference type="PROSITE" id="PS51352">
    <property type="entry name" value="THIOREDOXIN_2"/>
    <property type="match status" value="1"/>
</dbReference>
<dbReference type="PANTHER" id="PTHR42852:SF17">
    <property type="entry name" value="THIOREDOXIN-LIKE PROTEIN HI_1115"/>
    <property type="match status" value="1"/>
</dbReference>
<dbReference type="InterPro" id="IPR008963">
    <property type="entry name" value="Purple_acid_Pase-like_N"/>
</dbReference>
<dbReference type="PROSITE" id="PS50853">
    <property type="entry name" value="FN3"/>
    <property type="match status" value="1"/>
</dbReference>
<dbReference type="Gene3D" id="2.60.40.380">
    <property type="entry name" value="Purple acid phosphatase-like, N-terminal"/>
    <property type="match status" value="1"/>
</dbReference>
<dbReference type="PROSITE" id="PS51257">
    <property type="entry name" value="PROKAR_LIPOPROTEIN"/>
    <property type="match status" value="1"/>
</dbReference>
<dbReference type="CDD" id="cd02966">
    <property type="entry name" value="TlpA_like_family"/>
    <property type="match status" value="1"/>
</dbReference>
<dbReference type="GO" id="GO:0016491">
    <property type="term" value="F:oxidoreductase activity"/>
    <property type="evidence" value="ECO:0007669"/>
    <property type="project" value="InterPro"/>
</dbReference>
<sequence length="755" mass="80921">MKKIFFLVATLLPVLLFIRSISTTWATVSSCSATVSPTEVNPDDYLQFTITINNTDSVNINWFRITTPHASLDPGTIMSNWSRSVSGNVVTFTGNSLTPGTNTAPRFETIIPSSLTGFSGSWSVQVSDDPGGASPYNCAGTLNFNVTGAAPDTTAPQILEISVSGVTTSQATVGWTTNEAATSKVEYDVSANPADYTFSKVDTALVTSHSQTITQSVAPGTTYYYQVCSTDAANNQGCSSENSFTTAAAGTVVATSTPVPSSTSTTSVITATPTPTPVIIRDTVAPRVIITTEITGSVTAAGKIEGSASDNEDVASIDYSTDDGVNWLPVEVVEDLGSKSTEYSFVPFIFDDGNYKIKVRAIDSAGNVGISTALDLVIDRLPPRVGGNLLSLGPQPLLPDKNGVIITLKGLEIKITLTAVGGPTSIDLIAHSVGSGREEKMFSLSQSPETGLWHGVINLPDTGTYDLSTHAADGAGNITDRELGRVVAVEEGHVRDENKKMVTKGEVAIYIQDQLTESWSLWDARTFGQENPQKLDDNGNYQYFLPPGKYYLEIRSPFYNKLTSKIFKLDAGTPLNSDFVLQKGGGLNLFGLRIGFADLFSKKADVVLKSVKSSAGVGKLIGKEAKNFNLPTIEDNKFSLNTKRGGSFILSFVNTWSPPSTEQISILDDLISDDLFAGGILVSEETKSKVRIFQKKGKYESDFIVDTDGELVEDYAVSSLPMHFLIDRRGVVKEIVTGVLNKDEMQQLLEEGGET</sequence>
<dbReference type="InterPro" id="IPR003961">
    <property type="entry name" value="FN3_dom"/>
</dbReference>
<proteinExistence type="predicted"/>
<accession>A0A1F7YG12</accession>
<comment type="caution">
    <text evidence="4">The sequence shown here is derived from an EMBL/GenBank/DDBJ whole genome shotgun (WGS) entry which is preliminary data.</text>
</comment>
<dbReference type="Gene3D" id="3.40.30.10">
    <property type="entry name" value="Glutaredoxin"/>
    <property type="match status" value="1"/>
</dbReference>
<dbReference type="GO" id="GO:0046872">
    <property type="term" value="F:metal ion binding"/>
    <property type="evidence" value="ECO:0007669"/>
    <property type="project" value="InterPro"/>
</dbReference>
<dbReference type="InterPro" id="IPR015914">
    <property type="entry name" value="PAPs_N"/>
</dbReference>
<dbReference type="InterPro" id="IPR036249">
    <property type="entry name" value="Thioredoxin-like_sf"/>
</dbReference>
<name>A0A1F7YG12_9BACT</name>
<dbReference type="Gene3D" id="2.60.40.1120">
    <property type="entry name" value="Carboxypeptidase-like, regulatory domain"/>
    <property type="match status" value="1"/>
</dbReference>
<dbReference type="GO" id="GO:0003993">
    <property type="term" value="F:acid phosphatase activity"/>
    <property type="evidence" value="ECO:0007669"/>
    <property type="project" value="InterPro"/>
</dbReference>
<dbReference type="GO" id="GO:0016209">
    <property type="term" value="F:antioxidant activity"/>
    <property type="evidence" value="ECO:0007669"/>
    <property type="project" value="InterPro"/>
</dbReference>
<dbReference type="EMBL" id="MGGL01000014">
    <property type="protein sequence ID" value="OGM26284.1"/>
    <property type="molecule type" value="Genomic_DNA"/>
</dbReference>
<dbReference type="Proteomes" id="UP000179221">
    <property type="component" value="Unassembled WGS sequence"/>
</dbReference>
<dbReference type="SUPFAM" id="SSF81296">
    <property type="entry name" value="E set domains"/>
    <property type="match status" value="1"/>
</dbReference>
<dbReference type="Gene3D" id="2.60.40.650">
    <property type="match status" value="1"/>
</dbReference>
<keyword evidence="1" id="KW-0732">Signal</keyword>
<evidence type="ECO:0000259" key="2">
    <source>
        <dbReference type="PROSITE" id="PS50853"/>
    </source>
</evidence>
<dbReference type="SUPFAM" id="SSF49363">
    <property type="entry name" value="Purple acid phosphatase, N-terminal domain"/>
    <property type="match status" value="1"/>
</dbReference>
<evidence type="ECO:0000256" key="1">
    <source>
        <dbReference type="SAM" id="SignalP"/>
    </source>
</evidence>
<dbReference type="PANTHER" id="PTHR42852">
    <property type="entry name" value="THIOL:DISULFIDE INTERCHANGE PROTEIN DSBE"/>
    <property type="match status" value="1"/>
</dbReference>
<evidence type="ECO:0000313" key="4">
    <source>
        <dbReference type="EMBL" id="OGM26284.1"/>
    </source>
</evidence>